<dbReference type="Gene3D" id="3.40.50.10190">
    <property type="entry name" value="BRCT domain"/>
    <property type="match status" value="1"/>
</dbReference>
<feature type="domain" description="BRCT" evidence="2">
    <location>
        <begin position="16"/>
        <end position="125"/>
    </location>
</feature>
<dbReference type="RefSeq" id="XP_069208968.1">
    <property type="nucleotide sequence ID" value="XM_069354326.1"/>
</dbReference>
<dbReference type="SUPFAM" id="SSF52113">
    <property type="entry name" value="BRCT domain"/>
    <property type="match status" value="2"/>
</dbReference>
<feature type="domain" description="BRCT" evidence="2">
    <location>
        <begin position="280"/>
        <end position="346"/>
    </location>
</feature>
<feature type="region of interest" description="Disordered" evidence="1">
    <location>
        <begin position="177"/>
        <end position="197"/>
    </location>
</feature>
<evidence type="ECO:0000313" key="4">
    <source>
        <dbReference type="Proteomes" id="UP001565368"/>
    </source>
</evidence>
<feature type="region of interest" description="Disordered" evidence="1">
    <location>
        <begin position="234"/>
        <end position="282"/>
    </location>
</feature>
<dbReference type="PROSITE" id="PS50172">
    <property type="entry name" value="BRCT"/>
    <property type="match status" value="2"/>
</dbReference>
<evidence type="ECO:0000313" key="3">
    <source>
        <dbReference type="EMBL" id="KAL1409024.1"/>
    </source>
</evidence>
<feature type="compositionally biased region" description="Low complexity" evidence="1">
    <location>
        <begin position="358"/>
        <end position="373"/>
    </location>
</feature>
<dbReference type="Proteomes" id="UP001565368">
    <property type="component" value="Unassembled WGS sequence"/>
</dbReference>
<reference evidence="3 4" key="1">
    <citation type="submission" date="2023-08" db="EMBL/GenBank/DDBJ databases">
        <title>Annotated Genome Sequence of Vanrija albida AlHP1.</title>
        <authorList>
            <person name="Herzog R."/>
        </authorList>
    </citation>
    <scope>NUCLEOTIDE SEQUENCE [LARGE SCALE GENOMIC DNA]</scope>
    <source>
        <strain evidence="3 4">AlHP1</strain>
    </source>
</reference>
<dbReference type="EMBL" id="JBBXJM010000004">
    <property type="protein sequence ID" value="KAL1409024.1"/>
    <property type="molecule type" value="Genomic_DNA"/>
</dbReference>
<proteinExistence type="predicted"/>
<accession>A0ABR3Q2S8</accession>
<protein>
    <recommendedName>
        <fullName evidence="2">BRCT domain-containing protein</fullName>
    </recommendedName>
</protein>
<name>A0ABR3Q2S8_9TREE</name>
<sequence>MPLRITGPSAGEDQLSLNNVFKGCRVFVQSKDYPGREKDIALITKHGGQVVRDPVSDSPSHVIVSVPDFKPRGGQCYQHTVASSSKPLDRDDWGLDALLETHTMGERPTSQPVVVVEQGWVRACIGSRLLLGAAHVEGAAFGGWQVRGISKTMSNNGPSTRTWIKRAPIFIRPSEPMVTSSPPPTPASQAVPQPQPKMIGFPKTYDTYRPGGGSRGQLEWGIDTSAINALHIGVPEPSTQCSPLSPAPTTPSQSDRIEETLKEAQTSGDDPAPAPSTPDLGGKIVPKDVAYLVVLPLDFSVRATEPCHRDIIQKKGVHPVARAVSHDWVWDCFKNGTMTDIDAYIVKLAGTPKKRRSTAVASTSKTTSSSRPSQPKRTRTTTPHSIPAESPRTPVRGSLFPMEEAEEPSEESSDEEGLSAFDTDDDEPFGPHHARLQW</sequence>
<dbReference type="Pfam" id="PF00533">
    <property type="entry name" value="BRCT"/>
    <property type="match status" value="1"/>
</dbReference>
<evidence type="ECO:0000259" key="2">
    <source>
        <dbReference type="PROSITE" id="PS50172"/>
    </source>
</evidence>
<comment type="caution">
    <text evidence="3">The sequence shown here is derived from an EMBL/GenBank/DDBJ whole genome shotgun (WGS) entry which is preliminary data.</text>
</comment>
<feature type="region of interest" description="Disordered" evidence="1">
    <location>
        <begin position="352"/>
        <end position="438"/>
    </location>
</feature>
<feature type="compositionally biased region" description="Acidic residues" evidence="1">
    <location>
        <begin position="403"/>
        <end position="428"/>
    </location>
</feature>
<dbReference type="GeneID" id="95986891"/>
<gene>
    <name evidence="3" type="ORF">Q8F55_005848</name>
</gene>
<organism evidence="3 4">
    <name type="scientific">Vanrija albida</name>
    <dbReference type="NCBI Taxonomy" id="181172"/>
    <lineage>
        <taxon>Eukaryota</taxon>
        <taxon>Fungi</taxon>
        <taxon>Dikarya</taxon>
        <taxon>Basidiomycota</taxon>
        <taxon>Agaricomycotina</taxon>
        <taxon>Tremellomycetes</taxon>
        <taxon>Trichosporonales</taxon>
        <taxon>Trichosporonaceae</taxon>
        <taxon>Vanrija</taxon>
    </lineage>
</organism>
<evidence type="ECO:0000256" key="1">
    <source>
        <dbReference type="SAM" id="MobiDB-lite"/>
    </source>
</evidence>
<keyword evidence="4" id="KW-1185">Reference proteome</keyword>
<dbReference type="InterPro" id="IPR001357">
    <property type="entry name" value="BRCT_dom"/>
</dbReference>
<dbReference type="InterPro" id="IPR036420">
    <property type="entry name" value="BRCT_dom_sf"/>
</dbReference>